<dbReference type="GO" id="GO:0031177">
    <property type="term" value="F:phosphopantetheine binding"/>
    <property type="evidence" value="ECO:0007669"/>
    <property type="project" value="InterPro"/>
</dbReference>
<dbReference type="SMART" id="SM00822">
    <property type="entry name" value="PKS_KR"/>
    <property type="match status" value="1"/>
</dbReference>
<sequence length="1049" mass="111888">MSENTSSAHAASYRLPDGRIPVLLSSDAAELLTAEAAALRDYARTHPDVPAEAIATQVLRTRPARRYRALAAVTDTAELVEALDSLAHDRPHPAVIRGTGAATRRRVAYTYPGQGSQRPGMGRQFYNRSEAFRRAVDACHEQSLQLFGSSPRDYVLGDLAGDDAAVSDVRVVQPGLFMQMVGLTAMWDAAGAVPAMTLGHSQGEIAAAYRSGVMTLSDALAIVTVRARLVHELSPRGHTMAVVGIDVDECEALLARHSGWAQLSVVNSAHILCVSGRRESVLEIVDMLTAQGKFAKEIRVEYPAHTSVVSDYQPAFIEALGTYLEHGRMLPGDLPCIGATLGEAVDESMTLGDYWFWNLRNRVRFDKAVAESVTGHGADFFIELSEHPTLILAVAETLSGLDEASPADRPVIGSSRRDAVGLEEFTRSLATLAVADTGFRWDALATDDDGPRWLPLEGFPNTVMRRMHLWADRDAGMTDEVNSPEWATARSGGDVQRLVSRWQPLKRRKLLAPRTIAVLDPTGQCAGPGAEICAAAGGQGAVARIVDDPGASADVIDTAVLLVGPTGTKPDEAAELLAQVLADAGWRAGLETLPEQFWWVTIGGEQVTDDDPVPDPLHGPITAALRCAAAEYPTVRFRHLDLDPTSDVPVGDRVISAVHVADEPELAQRDGTLYVKRLESAEPADHVSSPDTRHILITGGTGRLGMEFCRHYAAAAGRAGRITLISRSGDTPETARRLDALRAQTGTVIDVIACDITDESAVQQMASALPEPVTMMIHTAMTYVETPVDTIDRTQIAETWDAKVTGPRRVLAHVPAADDLHVLLCSSLAASLGGRGQALYAMANRMVDITAADLRADGFAATAIQWGLWQVQGPLDEGGVARVRGAGVIPMVPAAALRVGFADLATDSVVLSADWAELRDLLTVFGYQAVLPDIPGPAASPRRETPPAEPPAGLETVDERDTVQSVSDDARPAAAASIGDVLRAELATAMGLTGTGDELDPETPLVALGLDSLQALDLRRRVKNALGQDVPVEAILGGASLREIVDLMR</sequence>
<dbReference type="Pfam" id="PF00698">
    <property type="entry name" value="Acyl_transf_1"/>
    <property type="match status" value="1"/>
</dbReference>
<dbReference type="CDD" id="cd05274">
    <property type="entry name" value="KR_FAS_SDR_x"/>
    <property type="match status" value="1"/>
</dbReference>
<dbReference type="RefSeq" id="WP_006333033.1">
    <property type="nucleotide sequence ID" value="NZ_BAHC01000097.1"/>
</dbReference>
<feature type="domain" description="Carrier" evidence="6">
    <location>
        <begin position="976"/>
        <end position="1049"/>
    </location>
</feature>
<dbReference type="GO" id="GO:0006633">
    <property type="term" value="P:fatty acid biosynthetic process"/>
    <property type="evidence" value="ECO:0007669"/>
    <property type="project" value="TreeGrafter"/>
</dbReference>
<evidence type="ECO:0000256" key="4">
    <source>
        <dbReference type="ARBA" id="ARBA00023268"/>
    </source>
</evidence>
<dbReference type="Gene3D" id="3.30.70.3290">
    <property type="match status" value="1"/>
</dbReference>
<dbReference type="SMART" id="SM00827">
    <property type="entry name" value="PKS_AT"/>
    <property type="match status" value="1"/>
</dbReference>
<dbReference type="InterPro" id="IPR001227">
    <property type="entry name" value="Ac_transferase_dom_sf"/>
</dbReference>
<dbReference type="OrthoDB" id="9778690at2"/>
<dbReference type="SUPFAM" id="SSF47336">
    <property type="entry name" value="ACP-like"/>
    <property type="match status" value="1"/>
</dbReference>
<evidence type="ECO:0000313" key="8">
    <source>
        <dbReference type="Proteomes" id="UP000008363"/>
    </source>
</evidence>
<accession>K6W9B5</accession>
<dbReference type="PANTHER" id="PTHR43775:SF37">
    <property type="entry name" value="SI:DKEY-61P9.11"/>
    <property type="match status" value="1"/>
</dbReference>
<dbReference type="InterPro" id="IPR016036">
    <property type="entry name" value="Malonyl_transacylase_ACP-bd"/>
</dbReference>
<dbReference type="NCBIfam" id="NF037941">
    <property type="entry name" value="PKS_NbtC"/>
    <property type="match status" value="1"/>
</dbReference>
<name>K6W9B5_9ACTN</name>
<dbReference type="EMBL" id="BAHC01000097">
    <property type="protein sequence ID" value="GAB90331.1"/>
    <property type="molecule type" value="Genomic_DNA"/>
</dbReference>
<dbReference type="InterPro" id="IPR036291">
    <property type="entry name" value="NAD(P)-bd_dom_sf"/>
</dbReference>
<dbReference type="InterPro" id="IPR013968">
    <property type="entry name" value="PKS_KR"/>
</dbReference>
<dbReference type="InterPro" id="IPR006162">
    <property type="entry name" value="Ppantetheine_attach_site"/>
</dbReference>
<comment type="caution">
    <text evidence="7">The sequence shown here is derived from an EMBL/GenBank/DDBJ whole genome shotgun (WGS) entry which is preliminary data.</text>
</comment>
<dbReference type="STRING" id="1108045.GORHZ_097_00070"/>
<dbReference type="Proteomes" id="UP000008363">
    <property type="component" value="Unassembled WGS sequence"/>
</dbReference>
<dbReference type="SUPFAM" id="SSF52151">
    <property type="entry name" value="FabD/lysophospholipase-like"/>
    <property type="match status" value="1"/>
</dbReference>
<dbReference type="InterPro" id="IPR020806">
    <property type="entry name" value="PKS_PP-bd"/>
</dbReference>
<protein>
    <submittedName>
        <fullName evidence="7">Putative polyketide synthase</fullName>
    </submittedName>
</protein>
<dbReference type="AlphaFoldDB" id="K6W9B5"/>
<dbReference type="Gene3D" id="3.40.50.720">
    <property type="entry name" value="NAD(P)-binding Rossmann-like Domain"/>
    <property type="match status" value="1"/>
</dbReference>
<keyword evidence="3" id="KW-0808">Transferase</keyword>
<dbReference type="GO" id="GO:0004312">
    <property type="term" value="F:fatty acid synthase activity"/>
    <property type="evidence" value="ECO:0007669"/>
    <property type="project" value="TreeGrafter"/>
</dbReference>
<dbReference type="Pfam" id="PF00550">
    <property type="entry name" value="PP-binding"/>
    <property type="match status" value="1"/>
</dbReference>
<organism evidence="7 8">
    <name type="scientific">Gordonia rhizosphera NBRC 16068</name>
    <dbReference type="NCBI Taxonomy" id="1108045"/>
    <lineage>
        <taxon>Bacteria</taxon>
        <taxon>Bacillati</taxon>
        <taxon>Actinomycetota</taxon>
        <taxon>Actinomycetes</taxon>
        <taxon>Mycobacteriales</taxon>
        <taxon>Gordoniaceae</taxon>
        <taxon>Gordonia</taxon>
    </lineage>
</organism>
<dbReference type="InterPro" id="IPR036736">
    <property type="entry name" value="ACP-like_sf"/>
</dbReference>
<dbReference type="SUPFAM" id="SSF55048">
    <property type="entry name" value="Probable ACP-binding domain of malonyl-CoA ACP transacylase"/>
    <property type="match status" value="1"/>
</dbReference>
<dbReference type="eggNOG" id="COG3321">
    <property type="taxonomic scope" value="Bacteria"/>
</dbReference>
<evidence type="ECO:0000256" key="5">
    <source>
        <dbReference type="SAM" id="MobiDB-lite"/>
    </source>
</evidence>
<evidence type="ECO:0000256" key="2">
    <source>
        <dbReference type="ARBA" id="ARBA00022553"/>
    </source>
</evidence>
<dbReference type="InterPro" id="IPR050091">
    <property type="entry name" value="PKS_NRPS_Biosynth_Enz"/>
</dbReference>
<evidence type="ECO:0000256" key="1">
    <source>
        <dbReference type="ARBA" id="ARBA00022450"/>
    </source>
</evidence>
<keyword evidence="2" id="KW-0597">Phosphoprotein</keyword>
<dbReference type="SMART" id="SM00823">
    <property type="entry name" value="PKS_PP"/>
    <property type="match status" value="1"/>
</dbReference>
<proteinExistence type="predicted"/>
<dbReference type="InterPro" id="IPR014043">
    <property type="entry name" value="Acyl_transferase_dom"/>
</dbReference>
<dbReference type="PROSITE" id="PS00012">
    <property type="entry name" value="PHOSPHOPANTETHEINE"/>
    <property type="match status" value="1"/>
</dbReference>
<dbReference type="InterPro" id="IPR057326">
    <property type="entry name" value="KR_dom"/>
</dbReference>
<dbReference type="SUPFAM" id="SSF51735">
    <property type="entry name" value="NAD(P)-binding Rossmann-fold domains"/>
    <property type="match status" value="2"/>
</dbReference>
<dbReference type="InterPro" id="IPR009081">
    <property type="entry name" value="PP-bd_ACP"/>
</dbReference>
<evidence type="ECO:0000259" key="6">
    <source>
        <dbReference type="PROSITE" id="PS50075"/>
    </source>
</evidence>
<reference evidence="7 8" key="1">
    <citation type="submission" date="2012-08" db="EMBL/GenBank/DDBJ databases">
        <title>Whole genome shotgun sequence of Gordonia rhizosphera NBRC 16068.</title>
        <authorList>
            <person name="Takarada H."/>
            <person name="Isaki S."/>
            <person name="Hosoyama A."/>
            <person name="Tsuchikane K."/>
            <person name="Katsumata H."/>
            <person name="Baba S."/>
            <person name="Ohji S."/>
            <person name="Yamazaki S."/>
            <person name="Fujita N."/>
        </authorList>
    </citation>
    <scope>NUCLEOTIDE SEQUENCE [LARGE SCALE GENOMIC DNA]</scope>
    <source>
        <strain evidence="7 8">NBRC 16068</strain>
    </source>
</reference>
<dbReference type="InterPro" id="IPR016035">
    <property type="entry name" value="Acyl_Trfase/lysoPLipase"/>
</dbReference>
<dbReference type="Pfam" id="PF08659">
    <property type="entry name" value="KR"/>
    <property type="match status" value="1"/>
</dbReference>
<keyword evidence="4" id="KW-0511">Multifunctional enzyme</keyword>
<dbReference type="Gene3D" id="1.10.1200.10">
    <property type="entry name" value="ACP-like"/>
    <property type="match status" value="1"/>
</dbReference>
<dbReference type="PANTHER" id="PTHR43775">
    <property type="entry name" value="FATTY ACID SYNTHASE"/>
    <property type="match status" value="1"/>
</dbReference>
<keyword evidence="1" id="KW-0596">Phosphopantetheine</keyword>
<dbReference type="PROSITE" id="PS50075">
    <property type="entry name" value="CARRIER"/>
    <property type="match status" value="1"/>
</dbReference>
<dbReference type="eggNOG" id="COG1028">
    <property type="taxonomic scope" value="Bacteria"/>
</dbReference>
<evidence type="ECO:0000313" key="7">
    <source>
        <dbReference type="EMBL" id="GAB90331.1"/>
    </source>
</evidence>
<evidence type="ECO:0000256" key="3">
    <source>
        <dbReference type="ARBA" id="ARBA00022679"/>
    </source>
</evidence>
<gene>
    <name evidence="7" type="ORF">GORHZ_097_00070</name>
</gene>
<dbReference type="Gene3D" id="3.40.366.10">
    <property type="entry name" value="Malonyl-Coenzyme A Acyl Carrier Protein, domain 2"/>
    <property type="match status" value="1"/>
</dbReference>
<feature type="region of interest" description="Disordered" evidence="5">
    <location>
        <begin position="935"/>
        <end position="970"/>
    </location>
</feature>
<keyword evidence="8" id="KW-1185">Reference proteome</keyword>